<feature type="domain" description="CRIB" evidence="3">
    <location>
        <begin position="208"/>
        <end position="221"/>
    </location>
</feature>
<keyword evidence="1" id="KW-0479">Metal-binding</keyword>
<evidence type="ECO:0008006" key="7">
    <source>
        <dbReference type="Google" id="ProtNLM"/>
    </source>
</evidence>
<dbReference type="EMBL" id="QGKV02002055">
    <property type="protein sequence ID" value="KAF3498543.1"/>
    <property type="molecule type" value="Genomic_DNA"/>
</dbReference>
<keyword evidence="6" id="KW-1185">Reference proteome</keyword>
<dbReference type="PANTHER" id="PTHR46325:SF6">
    <property type="entry name" value="CRIB DOMAIN-CONTAINING PROTEIN RIC3"/>
    <property type="match status" value="1"/>
</dbReference>
<dbReference type="PROSITE" id="PS00028">
    <property type="entry name" value="ZINC_FINGER_C2H2_1"/>
    <property type="match status" value="1"/>
</dbReference>
<protein>
    <recommendedName>
        <fullName evidence="7">CRIB domain-containing protein</fullName>
    </recommendedName>
</protein>
<feature type="region of interest" description="Disordered" evidence="2">
    <location>
        <begin position="246"/>
        <end position="399"/>
    </location>
</feature>
<comment type="caution">
    <text evidence="5">The sequence shown here is derived from an EMBL/GenBank/DDBJ whole genome shotgun (WGS) entry which is preliminary data.</text>
</comment>
<feature type="domain" description="C2H2-type" evidence="4">
    <location>
        <begin position="18"/>
        <end position="46"/>
    </location>
</feature>
<feature type="compositionally biased region" description="Polar residues" evidence="2">
    <location>
        <begin position="284"/>
        <end position="302"/>
    </location>
</feature>
<gene>
    <name evidence="5" type="ORF">DY000_02058249</name>
</gene>
<dbReference type="InterPro" id="IPR013087">
    <property type="entry name" value="Znf_C2H2_type"/>
</dbReference>
<accession>A0ABQ7ALS5</accession>
<dbReference type="Proteomes" id="UP000266723">
    <property type="component" value="Unassembled WGS sequence"/>
</dbReference>
<evidence type="ECO:0000259" key="3">
    <source>
        <dbReference type="PROSITE" id="PS50108"/>
    </source>
</evidence>
<evidence type="ECO:0000256" key="1">
    <source>
        <dbReference type="PROSITE-ProRule" id="PRU00042"/>
    </source>
</evidence>
<proteinExistence type="predicted"/>
<dbReference type="PROSITE" id="PS50108">
    <property type="entry name" value="CRIB"/>
    <property type="match status" value="1"/>
</dbReference>
<sequence>MNGGFGMRKDLTRVSNPLECSLCQRIFFTPQDLITHTNTFHSNHHYSNFSSSAAAPAPATFRHYPNLNRNPNPAFPAMNRSDLNNYRSGPTDEQGRLLKGSAAMSPARNTNVLFGQQEKPKLMDLFPTMPSEGLRTLPLLSQLEERTPQDTATEQGGAISSSIDLTLRLEEMKINAIKKIMTTVKGLLKGLRYITQIFDEDKDQDIQIGFPTDVKHVAHIGSDGPAANMPSWMGDFKPQEHENGQVVSRGDVTNDPIGEGVGLQELLPPPEKQKHKKTRRKSETTSQNGSPPRRSSNASTSDMLPKHSRRHSRSRHGSMDSSNDPSVRRKRVVSVNEAEGSDPLSDSSTTRRKSTSRHRKVKGSEGGGEVSMKKTKAKPESSIVQPVDVCNDGNTSNKD</sequence>
<evidence type="ECO:0000313" key="5">
    <source>
        <dbReference type="EMBL" id="KAF3498543.1"/>
    </source>
</evidence>
<keyword evidence="1" id="KW-0862">Zinc</keyword>
<dbReference type="InterPro" id="IPR000095">
    <property type="entry name" value="CRIB_dom"/>
</dbReference>
<dbReference type="CDD" id="cd00132">
    <property type="entry name" value="CRIB"/>
    <property type="match status" value="1"/>
</dbReference>
<dbReference type="PANTHER" id="PTHR46325">
    <property type="entry name" value="CRIB DOMAIN-CONTAINING PROTEIN RIC8"/>
    <property type="match status" value="1"/>
</dbReference>
<evidence type="ECO:0000259" key="4">
    <source>
        <dbReference type="PROSITE" id="PS50157"/>
    </source>
</evidence>
<dbReference type="PROSITE" id="PS50157">
    <property type="entry name" value="ZINC_FINGER_C2H2_2"/>
    <property type="match status" value="1"/>
</dbReference>
<evidence type="ECO:0000256" key="2">
    <source>
        <dbReference type="SAM" id="MobiDB-lite"/>
    </source>
</evidence>
<reference evidence="5 6" key="1">
    <citation type="journal article" date="2020" name="BMC Genomics">
        <title>Intraspecific diversification of the crop wild relative Brassica cretica Lam. using demographic model selection.</title>
        <authorList>
            <person name="Kioukis A."/>
            <person name="Michalopoulou V.A."/>
            <person name="Briers L."/>
            <person name="Pirintsos S."/>
            <person name="Studholme D.J."/>
            <person name="Pavlidis P."/>
            <person name="Sarris P.F."/>
        </authorList>
    </citation>
    <scope>NUCLEOTIDE SEQUENCE [LARGE SCALE GENOMIC DNA]</scope>
    <source>
        <strain evidence="6">cv. PFS-1207/04</strain>
    </source>
</reference>
<feature type="compositionally biased region" description="Basic residues" evidence="2">
    <location>
        <begin position="306"/>
        <end position="316"/>
    </location>
</feature>
<keyword evidence="1" id="KW-0863">Zinc-finger</keyword>
<feature type="compositionally biased region" description="Basic residues" evidence="2">
    <location>
        <begin position="350"/>
        <end position="361"/>
    </location>
</feature>
<organism evidence="5 6">
    <name type="scientific">Brassica cretica</name>
    <name type="common">Mustard</name>
    <dbReference type="NCBI Taxonomy" id="69181"/>
    <lineage>
        <taxon>Eukaryota</taxon>
        <taxon>Viridiplantae</taxon>
        <taxon>Streptophyta</taxon>
        <taxon>Embryophyta</taxon>
        <taxon>Tracheophyta</taxon>
        <taxon>Spermatophyta</taxon>
        <taxon>Magnoliopsida</taxon>
        <taxon>eudicotyledons</taxon>
        <taxon>Gunneridae</taxon>
        <taxon>Pentapetalae</taxon>
        <taxon>rosids</taxon>
        <taxon>malvids</taxon>
        <taxon>Brassicales</taxon>
        <taxon>Brassicaceae</taxon>
        <taxon>Brassiceae</taxon>
        <taxon>Brassica</taxon>
    </lineage>
</organism>
<name>A0ABQ7ALS5_BRACR</name>
<evidence type="ECO:0000313" key="6">
    <source>
        <dbReference type="Proteomes" id="UP000266723"/>
    </source>
</evidence>